<gene>
    <name evidence="1" type="ORF">HLH36_19375</name>
</gene>
<dbReference type="RefSeq" id="WP_182987902.1">
    <property type="nucleotide sequence ID" value="NZ_JABEQD010000033.1"/>
</dbReference>
<keyword evidence="2" id="KW-1185">Reference proteome</keyword>
<dbReference type="EMBL" id="JABEQD010000033">
    <property type="protein sequence ID" value="MBB2170461.1"/>
    <property type="molecule type" value="Genomic_DNA"/>
</dbReference>
<accession>A0A7W4IWP9</accession>
<evidence type="ECO:0000313" key="2">
    <source>
        <dbReference type="Proteomes" id="UP000559860"/>
    </source>
</evidence>
<comment type="caution">
    <text evidence="1">The sequence shown here is derived from an EMBL/GenBank/DDBJ whole genome shotgun (WGS) entry which is preliminary data.</text>
</comment>
<sequence>MSRTRTPDHDRLISATKGALGDVELAVSGLTLLLGQVVDTEGDVSSDTVMEWAHALQWLRDSVKGAIVAPLAEIARQKGTAA</sequence>
<dbReference type="AlphaFoldDB" id="A0A7W4IWP9"/>
<protein>
    <submittedName>
        <fullName evidence="1">Uncharacterized protein</fullName>
    </submittedName>
</protein>
<evidence type="ECO:0000313" key="1">
    <source>
        <dbReference type="EMBL" id="MBB2170461.1"/>
    </source>
</evidence>
<dbReference type="Proteomes" id="UP000559860">
    <property type="component" value="Unassembled WGS sequence"/>
</dbReference>
<organism evidence="1 2">
    <name type="scientific">Gluconacetobacter aggeris</name>
    <dbReference type="NCBI Taxonomy" id="1286186"/>
    <lineage>
        <taxon>Bacteria</taxon>
        <taxon>Pseudomonadati</taxon>
        <taxon>Pseudomonadota</taxon>
        <taxon>Alphaproteobacteria</taxon>
        <taxon>Acetobacterales</taxon>
        <taxon>Acetobacteraceae</taxon>
        <taxon>Gluconacetobacter</taxon>
    </lineage>
</organism>
<reference evidence="1 2" key="1">
    <citation type="submission" date="2020-04" db="EMBL/GenBank/DDBJ databases">
        <title>Description of novel Gluconacetobacter.</title>
        <authorList>
            <person name="Sombolestani A."/>
        </authorList>
    </citation>
    <scope>NUCLEOTIDE SEQUENCE [LARGE SCALE GENOMIC DNA]</scope>
    <source>
        <strain evidence="1 2">LMG 27801</strain>
    </source>
</reference>
<name>A0A7W4IWP9_9PROT</name>
<proteinExistence type="predicted"/>